<comment type="caution">
    <text evidence="10">The sequence shown here is derived from an EMBL/GenBank/DDBJ whole genome shotgun (WGS) entry which is preliminary data.</text>
</comment>
<dbReference type="GO" id="GO:0005634">
    <property type="term" value="C:nucleus"/>
    <property type="evidence" value="ECO:0007669"/>
    <property type="project" value="UniProtKB-SubCell"/>
</dbReference>
<dbReference type="Pfam" id="PF14215">
    <property type="entry name" value="bHLH-MYC_N"/>
    <property type="match status" value="1"/>
</dbReference>
<keyword evidence="11" id="KW-1185">Reference proteome</keyword>
<reference evidence="10" key="1">
    <citation type="submission" date="2020-10" db="EMBL/GenBank/DDBJ databases">
        <authorList>
            <person name="Han B."/>
            <person name="Lu T."/>
            <person name="Zhao Q."/>
            <person name="Huang X."/>
            <person name="Zhao Y."/>
        </authorList>
    </citation>
    <scope>NUCLEOTIDE SEQUENCE</scope>
</reference>
<dbReference type="Gene3D" id="4.10.280.10">
    <property type="entry name" value="Helix-loop-helix DNA-binding domain"/>
    <property type="match status" value="1"/>
</dbReference>
<organism evidence="10 11">
    <name type="scientific">Miscanthus lutarioriparius</name>
    <dbReference type="NCBI Taxonomy" id="422564"/>
    <lineage>
        <taxon>Eukaryota</taxon>
        <taxon>Viridiplantae</taxon>
        <taxon>Streptophyta</taxon>
        <taxon>Embryophyta</taxon>
        <taxon>Tracheophyta</taxon>
        <taxon>Spermatophyta</taxon>
        <taxon>Magnoliopsida</taxon>
        <taxon>Liliopsida</taxon>
        <taxon>Poales</taxon>
        <taxon>Poaceae</taxon>
        <taxon>PACMAD clade</taxon>
        <taxon>Panicoideae</taxon>
        <taxon>Andropogonodae</taxon>
        <taxon>Andropogoneae</taxon>
        <taxon>Saccharinae</taxon>
        <taxon>Miscanthus</taxon>
    </lineage>
</organism>
<dbReference type="GO" id="GO:0046983">
    <property type="term" value="F:protein dimerization activity"/>
    <property type="evidence" value="ECO:0007669"/>
    <property type="project" value="InterPro"/>
</dbReference>
<accession>A0A811NMG9</accession>
<evidence type="ECO:0000313" key="11">
    <source>
        <dbReference type="Proteomes" id="UP000604825"/>
    </source>
</evidence>
<keyword evidence="6" id="KW-0539">Nucleus</keyword>
<dbReference type="Pfam" id="PF00010">
    <property type="entry name" value="HLH"/>
    <property type="match status" value="1"/>
</dbReference>
<dbReference type="InterPro" id="IPR054502">
    <property type="entry name" value="bHLH-TF_ACT-like_plant"/>
</dbReference>
<dbReference type="InterPro" id="IPR025610">
    <property type="entry name" value="MYC/MYB_N"/>
</dbReference>
<dbReference type="EMBL" id="CAJGYO010000004">
    <property type="protein sequence ID" value="CAD6226160.1"/>
    <property type="molecule type" value="Genomic_DNA"/>
</dbReference>
<feature type="coiled-coil region" evidence="7">
    <location>
        <begin position="508"/>
        <end position="535"/>
    </location>
</feature>
<evidence type="ECO:0000256" key="8">
    <source>
        <dbReference type="SAM" id="MobiDB-lite"/>
    </source>
</evidence>
<dbReference type="SUPFAM" id="SSF47459">
    <property type="entry name" value="HLH, helix-loop-helix DNA-binding domain"/>
    <property type="match status" value="1"/>
</dbReference>
<dbReference type="SMART" id="SM00353">
    <property type="entry name" value="HLH"/>
    <property type="match status" value="1"/>
</dbReference>
<dbReference type="InterPro" id="IPR036638">
    <property type="entry name" value="HLH_DNA-bd_sf"/>
</dbReference>
<feature type="compositionally biased region" description="Gly residues" evidence="8">
    <location>
        <begin position="100"/>
        <end position="115"/>
    </location>
</feature>
<sequence>MATAGGGGEAVQKVLQSVAQSTGWTYSLLWHLCPRQGALVWAEGYYNGAIRTRKTTVHQPGGEGADEEEETTAGAGAGRAALRRSRQLKELYDSLAGEAADGGQGAGGSRDGGGAQQQVVPHRRPTAALAPEDLTETEWFYLMCASYCFPPAVGLPGEAFVRRVHVWLCGANKVDSKVFSRAILARTVACIPVDDGVLEIGTTEKVEEDICLIQCARSIFMDQIGAHIVPTLSGHSTSTAPTTHINHQPFQTKMGNCIDINVQKNSHNSGDEHNNEMEDDDDRIDLLETNTGNDSSRHSPQDTNNGAGADADWDVGKVSEGGIYRKYKGVEMELQVYLHNYYILAAEDQAVLAENAHYVETVLAILRFNACRQTQAASNTKAYLALSKNSSFTRWTSWNHKGSNNDLQSMLIPDEGTPQRMLKSILLGAPCSSHRSYRGEAVQSPEPRDDGEGTSQSRRGPVPVPVQAELSASHVLKERRRREKLNERFLMLRSLVPFVTKMDRASILGDTIEYVKQLRRRIQELESRARLVDSNPKMMAQPPPGSLNGHEEREGLLLRVMQALHQDLRLEVTSVQASSTGDVLLAELRAKVKEVHGRRSSITEVKRAIHLIVSSD</sequence>
<comment type="similarity">
    <text evidence="2">Belongs to the bHLH protein family.</text>
</comment>
<dbReference type="PANTHER" id="PTHR46266:SF4">
    <property type="entry name" value="TRANSCRIPTION FACTOR TT8"/>
    <property type="match status" value="1"/>
</dbReference>
<name>A0A811NMG9_9POAL</name>
<dbReference type="OrthoDB" id="690068at2759"/>
<feature type="region of interest" description="Disordered" evidence="8">
    <location>
        <begin position="436"/>
        <end position="474"/>
    </location>
</feature>
<dbReference type="Proteomes" id="UP000604825">
    <property type="component" value="Unassembled WGS sequence"/>
</dbReference>
<gene>
    <name evidence="10" type="ORF">NCGR_LOCUS18032</name>
</gene>
<feature type="region of interest" description="Disordered" evidence="8">
    <location>
        <begin position="99"/>
        <end position="126"/>
    </location>
</feature>
<evidence type="ECO:0000256" key="4">
    <source>
        <dbReference type="ARBA" id="ARBA00023159"/>
    </source>
</evidence>
<evidence type="ECO:0000256" key="5">
    <source>
        <dbReference type="ARBA" id="ARBA00023163"/>
    </source>
</evidence>
<evidence type="ECO:0000256" key="2">
    <source>
        <dbReference type="ARBA" id="ARBA00005510"/>
    </source>
</evidence>
<dbReference type="PROSITE" id="PS50888">
    <property type="entry name" value="BHLH"/>
    <property type="match status" value="1"/>
</dbReference>
<dbReference type="InterPro" id="IPR011598">
    <property type="entry name" value="bHLH_dom"/>
</dbReference>
<protein>
    <recommendedName>
        <fullName evidence="9">BHLH domain-containing protein</fullName>
    </recommendedName>
</protein>
<evidence type="ECO:0000313" key="10">
    <source>
        <dbReference type="EMBL" id="CAD6226160.1"/>
    </source>
</evidence>
<feature type="region of interest" description="Disordered" evidence="8">
    <location>
        <begin position="286"/>
        <end position="312"/>
    </location>
</feature>
<evidence type="ECO:0000259" key="9">
    <source>
        <dbReference type="PROSITE" id="PS50888"/>
    </source>
</evidence>
<dbReference type="PANTHER" id="PTHR46266">
    <property type="entry name" value="TRANSCRIPTION FACTOR TT8"/>
    <property type="match status" value="1"/>
</dbReference>
<proteinExistence type="inferred from homology"/>
<comment type="subcellular location">
    <subcellularLocation>
        <location evidence="1">Nucleus</location>
    </subcellularLocation>
</comment>
<keyword evidence="7" id="KW-0175">Coiled coil</keyword>
<keyword evidence="4" id="KW-0010">Activator</keyword>
<evidence type="ECO:0000256" key="7">
    <source>
        <dbReference type="SAM" id="Coils"/>
    </source>
</evidence>
<dbReference type="AlphaFoldDB" id="A0A811NMG9"/>
<evidence type="ECO:0000256" key="6">
    <source>
        <dbReference type="ARBA" id="ARBA00023242"/>
    </source>
</evidence>
<evidence type="ECO:0000256" key="3">
    <source>
        <dbReference type="ARBA" id="ARBA00023015"/>
    </source>
</evidence>
<feature type="region of interest" description="Disordered" evidence="8">
    <location>
        <begin position="56"/>
        <end position="80"/>
    </location>
</feature>
<evidence type="ECO:0000256" key="1">
    <source>
        <dbReference type="ARBA" id="ARBA00004123"/>
    </source>
</evidence>
<keyword evidence="5" id="KW-0804">Transcription</keyword>
<feature type="domain" description="BHLH" evidence="9">
    <location>
        <begin position="469"/>
        <end position="518"/>
    </location>
</feature>
<keyword evidence="3" id="KW-0805">Transcription regulation</keyword>
<dbReference type="Pfam" id="PF22754">
    <property type="entry name" value="bHLH-TF_ACT-like_plant"/>
    <property type="match status" value="1"/>
</dbReference>